<keyword evidence="5" id="KW-1185">Reference proteome</keyword>
<comment type="caution">
    <text evidence="4">The sequence shown here is derived from an EMBL/GenBank/DDBJ whole genome shotgun (WGS) entry which is preliminary data.</text>
</comment>
<dbReference type="Proteomes" id="UP000005713">
    <property type="component" value="Unassembled WGS sequence"/>
</dbReference>
<protein>
    <submittedName>
        <fullName evidence="4">Nuclease inhibitor</fullName>
    </submittedName>
</protein>
<evidence type="ECO:0000313" key="5">
    <source>
        <dbReference type="Proteomes" id="UP000005713"/>
    </source>
</evidence>
<dbReference type="SUPFAM" id="SSF109854">
    <property type="entry name" value="DinB/YfiT-like putative metalloenzymes"/>
    <property type="match status" value="1"/>
</dbReference>
<dbReference type="AlphaFoldDB" id="A3K108"/>
<accession>A3K108</accession>
<dbReference type="Pfam" id="PF05163">
    <property type="entry name" value="DinB"/>
    <property type="match status" value="1"/>
</dbReference>
<dbReference type="Gene3D" id="1.20.120.450">
    <property type="entry name" value="dinb family like domain"/>
    <property type="match status" value="1"/>
</dbReference>
<dbReference type="InterPro" id="IPR007837">
    <property type="entry name" value="DinB"/>
</dbReference>
<dbReference type="eggNOG" id="COG2318">
    <property type="taxonomic scope" value="Bacteria"/>
</dbReference>
<proteinExistence type="inferred from homology"/>
<dbReference type="PANTHER" id="PTHR37302">
    <property type="entry name" value="SLR1116 PROTEIN"/>
    <property type="match status" value="1"/>
</dbReference>
<evidence type="ECO:0000256" key="2">
    <source>
        <dbReference type="ARBA" id="ARBA00022723"/>
    </source>
</evidence>
<dbReference type="GO" id="GO:0046872">
    <property type="term" value="F:metal ion binding"/>
    <property type="evidence" value="ECO:0007669"/>
    <property type="project" value="UniProtKB-KW"/>
</dbReference>
<keyword evidence="2 3" id="KW-0479">Metal-binding</keyword>
<gene>
    <name evidence="4" type="ORF">SSE37_24564</name>
</gene>
<organism evidence="4 5">
    <name type="scientific">Sagittula stellata (strain ATCC 700073 / DSM 11524 / E-37)</name>
    <dbReference type="NCBI Taxonomy" id="388399"/>
    <lineage>
        <taxon>Bacteria</taxon>
        <taxon>Pseudomonadati</taxon>
        <taxon>Pseudomonadota</taxon>
        <taxon>Alphaproteobacteria</taxon>
        <taxon>Rhodobacterales</taxon>
        <taxon>Roseobacteraceae</taxon>
        <taxon>Sagittula</taxon>
    </lineage>
</organism>
<evidence type="ECO:0000313" key="4">
    <source>
        <dbReference type="EMBL" id="EBA09473.1"/>
    </source>
</evidence>
<dbReference type="EMBL" id="AAYA01000003">
    <property type="protein sequence ID" value="EBA09473.1"/>
    <property type="molecule type" value="Genomic_DNA"/>
</dbReference>
<dbReference type="PANTHER" id="PTHR37302:SF3">
    <property type="entry name" value="DAMAGE-INDUCIBLE PROTEIN DINB"/>
    <property type="match status" value="1"/>
</dbReference>
<feature type="binding site" evidence="3">
    <location>
        <position position="41"/>
    </location>
    <ligand>
        <name>a divalent metal cation</name>
        <dbReference type="ChEBI" id="CHEBI:60240"/>
    </ligand>
</feature>
<name>A3K108_SAGS3</name>
<feature type="binding site" evidence="3">
    <location>
        <position position="128"/>
    </location>
    <ligand>
        <name>a divalent metal cation</name>
        <dbReference type="ChEBI" id="CHEBI:60240"/>
    </ligand>
</feature>
<reference evidence="4 5" key="1">
    <citation type="submission" date="2006-06" db="EMBL/GenBank/DDBJ databases">
        <authorList>
            <person name="Moran M.A."/>
            <person name="Ferriera S."/>
            <person name="Johnson J."/>
            <person name="Kravitz S."/>
            <person name="Beeson K."/>
            <person name="Sutton G."/>
            <person name="Rogers Y.-H."/>
            <person name="Friedman R."/>
            <person name="Frazier M."/>
            <person name="Venter J.C."/>
        </authorList>
    </citation>
    <scope>NUCLEOTIDE SEQUENCE [LARGE SCALE GENOMIC DNA]</scope>
    <source>
        <strain evidence="4 5">E-37</strain>
    </source>
</reference>
<comment type="similarity">
    <text evidence="1">Belongs to the DinB family.</text>
</comment>
<feature type="binding site" evidence="3">
    <location>
        <position position="124"/>
    </location>
    <ligand>
        <name>a divalent metal cation</name>
        <dbReference type="ChEBI" id="CHEBI:60240"/>
    </ligand>
</feature>
<evidence type="ECO:0000256" key="3">
    <source>
        <dbReference type="PIRSR" id="PIRSR607837-1"/>
    </source>
</evidence>
<sequence>MALNNAWANEVLMGSVSGLSDAAFAAPRPGFFPSLKATLNHILLVDLFYLDAMQEGGLGYSLRNRPEAASVAALAREQAGADLRLLAFCEHLNGEDLRRTITMERPGGPVQETIAALLLHLFQHQVHHRGQAHTMILEAGIAPPQLDDFHLAYGRVPSAHAWWAKGNETDGAEVPEGRRNDDT</sequence>
<evidence type="ECO:0000256" key="1">
    <source>
        <dbReference type="ARBA" id="ARBA00008635"/>
    </source>
</evidence>
<dbReference type="InterPro" id="IPR034660">
    <property type="entry name" value="DinB/YfiT-like"/>
</dbReference>